<reference evidence="2" key="1">
    <citation type="submission" date="2021-02" db="EMBL/GenBank/DDBJ databases">
        <authorList>
            <person name="Dougan E. K."/>
            <person name="Rhodes N."/>
            <person name="Thang M."/>
            <person name="Chan C."/>
        </authorList>
    </citation>
    <scope>NUCLEOTIDE SEQUENCE</scope>
</reference>
<dbReference type="AlphaFoldDB" id="A0A812IIH5"/>
<evidence type="ECO:0000313" key="2">
    <source>
        <dbReference type="EMBL" id="CAE7037973.1"/>
    </source>
</evidence>
<feature type="region of interest" description="Disordered" evidence="1">
    <location>
        <begin position="79"/>
        <end position="116"/>
    </location>
</feature>
<gene>
    <name evidence="2" type="ORF">SNAT2548_LOCUS4558</name>
</gene>
<dbReference type="EMBL" id="CAJNDS010000280">
    <property type="protein sequence ID" value="CAE7037973.1"/>
    <property type="molecule type" value="Genomic_DNA"/>
</dbReference>
<comment type="caution">
    <text evidence="2">The sequence shown here is derived from an EMBL/GenBank/DDBJ whole genome shotgun (WGS) entry which is preliminary data.</text>
</comment>
<evidence type="ECO:0000313" key="3">
    <source>
        <dbReference type="Proteomes" id="UP000604046"/>
    </source>
</evidence>
<protein>
    <submittedName>
        <fullName evidence="2">Uncharacterized protein</fullName>
    </submittedName>
</protein>
<keyword evidence="3" id="KW-1185">Reference proteome</keyword>
<proteinExistence type="predicted"/>
<evidence type="ECO:0000256" key="1">
    <source>
        <dbReference type="SAM" id="MobiDB-lite"/>
    </source>
</evidence>
<sequence>MCLKGYSFTQGHLGWLAWERPPCAVPARTSMWREGHSNWLVVSLDWDLQVRKIAEAEADESPEGRCDDDDAGAVGEFSQVRHVPEHDSQQRAAFRMAADQGPSKSSRRGASHSSSN</sequence>
<name>A0A812IIH5_9DINO</name>
<accession>A0A812IIH5</accession>
<dbReference type="Proteomes" id="UP000604046">
    <property type="component" value="Unassembled WGS sequence"/>
</dbReference>
<organism evidence="2 3">
    <name type="scientific">Symbiodinium natans</name>
    <dbReference type="NCBI Taxonomy" id="878477"/>
    <lineage>
        <taxon>Eukaryota</taxon>
        <taxon>Sar</taxon>
        <taxon>Alveolata</taxon>
        <taxon>Dinophyceae</taxon>
        <taxon>Suessiales</taxon>
        <taxon>Symbiodiniaceae</taxon>
        <taxon>Symbiodinium</taxon>
    </lineage>
</organism>